<dbReference type="Proteomes" id="UP000317893">
    <property type="component" value="Unassembled WGS sequence"/>
</dbReference>
<organism evidence="4 5">
    <name type="scientific">Lapillicoccus jejuensis</name>
    <dbReference type="NCBI Taxonomy" id="402171"/>
    <lineage>
        <taxon>Bacteria</taxon>
        <taxon>Bacillati</taxon>
        <taxon>Actinomycetota</taxon>
        <taxon>Actinomycetes</taxon>
        <taxon>Micrococcales</taxon>
        <taxon>Intrasporangiaceae</taxon>
        <taxon>Lapillicoccus</taxon>
    </lineage>
</organism>
<dbReference type="GO" id="GO:0004601">
    <property type="term" value="F:peroxidase activity"/>
    <property type="evidence" value="ECO:0007669"/>
    <property type="project" value="UniProtKB-KW"/>
</dbReference>
<keyword evidence="1" id="KW-0575">Peroxidase</keyword>
<gene>
    <name evidence="4" type="ORF">FB458_3246</name>
</gene>
<dbReference type="PRINTS" id="PR00111">
    <property type="entry name" value="ABHYDROLASE"/>
</dbReference>
<dbReference type="InterPro" id="IPR000639">
    <property type="entry name" value="Epox_hydrolase-like"/>
</dbReference>
<accession>A0A542E484</accession>
<dbReference type="OrthoDB" id="9785847at2"/>
<dbReference type="FunFam" id="3.40.50.1820:FF:000205">
    <property type="entry name" value="Non-haem bromoperoxidase BPO-A2"/>
    <property type="match status" value="1"/>
</dbReference>
<sequence length="277" mass="28741">MSTTSRVTGANGVQLHVEDSGGDGRPVVLVHGWPLSGASWEKQVPALTGAGLRVVTYDRRGFGRSDKPADGYDYDTFAADLKGVVDGLGLTDVSLVGFSMGGGEVARYVGTYGESGVHSVAFVAAVPPYLLKGGDNPDGALDEAAVQGMKDGLAADRDGFFPQFTRDFFSVDGELEVSEADVDAAVALAQQSDQQAALACITAFGTTDFRADLEKITVPTLVVHGDGDAIVPAEASGKRTAATVPGAQLHLVEGGPHGLTHSHPDELNQALVTFLTR</sequence>
<proteinExistence type="inferred from homology"/>
<reference evidence="4 5" key="1">
    <citation type="submission" date="2019-06" db="EMBL/GenBank/DDBJ databases">
        <title>Sequencing the genomes of 1000 actinobacteria strains.</title>
        <authorList>
            <person name="Klenk H.-P."/>
        </authorList>
    </citation>
    <scope>NUCLEOTIDE SEQUENCE [LARGE SCALE GENOMIC DNA]</scope>
    <source>
        <strain evidence="4 5">DSM 18607</strain>
    </source>
</reference>
<dbReference type="EMBL" id="VFMN01000001">
    <property type="protein sequence ID" value="TQJ10127.1"/>
    <property type="molecule type" value="Genomic_DNA"/>
</dbReference>
<keyword evidence="5" id="KW-1185">Reference proteome</keyword>
<comment type="caution">
    <text evidence="4">The sequence shown here is derived from an EMBL/GenBank/DDBJ whole genome shotgun (WGS) entry which is preliminary data.</text>
</comment>
<dbReference type="PANTHER" id="PTHR43433">
    <property type="entry name" value="HYDROLASE, ALPHA/BETA FOLD FAMILY PROTEIN"/>
    <property type="match status" value="1"/>
</dbReference>
<evidence type="ECO:0000259" key="3">
    <source>
        <dbReference type="Pfam" id="PF00561"/>
    </source>
</evidence>
<dbReference type="Pfam" id="PF00561">
    <property type="entry name" value="Abhydrolase_1"/>
    <property type="match status" value="1"/>
</dbReference>
<evidence type="ECO:0000313" key="4">
    <source>
        <dbReference type="EMBL" id="TQJ10127.1"/>
    </source>
</evidence>
<dbReference type="InterPro" id="IPR050471">
    <property type="entry name" value="AB_hydrolase"/>
</dbReference>
<evidence type="ECO:0000256" key="2">
    <source>
        <dbReference type="ARBA" id="ARBA00038128"/>
    </source>
</evidence>
<protein>
    <submittedName>
        <fullName evidence="4">Pimeloyl-ACP methyl ester carboxylesterase</fullName>
    </submittedName>
</protein>
<dbReference type="AlphaFoldDB" id="A0A542E484"/>
<dbReference type="PANTHER" id="PTHR43433:SF4">
    <property type="entry name" value="NON-HEME CHLOROPEROXIDASE-RELATED"/>
    <property type="match status" value="1"/>
</dbReference>
<dbReference type="SUPFAM" id="SSF53474">
    <property type="entry name" value="alpha/beta-Hydrolases"/>
    <property type="match status" value="1"/>
</dbReference>
<dbReference type="RefSeq" id="WP_141849392.1">
    <property type="nucleotide sequence ID" value="NZ_BAAAPR010000001.1"/>
</dbReference>
<name>A0A542E484_9MICO</name>
<dbReference type="InterPro" id="IPR000073">
    <property type="entry name" value="AB_hydrolase_1"/>
</dbReference>
<evidence type="ECO:0000313" key="5">
    <source>
        <dbReference type="Proteomes" id="UP000317893"/>
    </source>
</evidence>
<evidence type="ECO:0000256" key="1">
    <source>
        <dbReference type="ARBA" id="ARBA00022559"/>
    </source>
</evidence>
<comment type="similarity">
    <text evidence="2">Belongs to the AB hydrolase superfamily. Bacterial non-heme haloperoxidase / perhydrolase family.</text>
</comment>
<dbReference type="Gene3D" id="3.40.50.1820">
    <property type="entry name" value="alpha/beta hydrolase"/>
    <property type="match status" value="1"/>
</dbReference>
<dbReference type="PRINTS" id="PR00412">
    <property type="entry name" value="EPOXHYDRLASE"/>
</dbReference>
<keyword evidence="1" id="KW-0560">Oxidoreductase</keyword>
<dbReference type="InterPro" id="IPR029058">
    <property type="entry name" value="AB_hydrolase_fold"/>
</dbReference>
<feature type="domain" description="AB hydrolase-1" evidence="3">
    <location>
        <begin position="26"/>
        <end position="259"/>
    </location>
</feature>